<evidence type="ECO:0000313" key="7">
    <source>
        <dbReference type="Proteomes" id="UP000191554"/>
    </source>
</evidence>
<dbReference type="GO" id="GO:0042918">
    <property type="term" value="P:alkanesulfonate transmembrane transport"/>
    <property type="evidence" value="ECO:0007669"/>
    <property type="project" value="TreeGrafter"/>
</dbReference>
<evidence type="ECO:0000259" key="5">
    <source>
        <dbReference type="Pfam" id="PF09084"/>
    </source>
</evidence>
<dbReference type="PANTHER" id="PTHR30024:SF47">
    <property type="entry name" value="TAURINE-BINDING PERIPLASMIC PROTEIN"/>
    <property type="match status" value="1"/>
</dbReference>
<comment type="caution">
    <text evidence="6">The sequence shown here is derived from an EMBL/GenBank/DDBJ whole genome shotgun (WGS) entry which is preliminary data.</text>
</comment>
<dbReference type="InterPro" id="IPR015168">
    <property type="entry name" value="SsuA/THI5"/>
</dbReference>
<comment type="similarity">
    <text evidence="2">Belongs to the bacterial solute-binding protein SsuA/TauA family.</text>
</comment>
<dbReference type="RefSeq" id="WP_080064464.1">
    <property type="nucleotide sequence ID" value="NZ_MZGX01000012.1"/>
</dbReference>
<keyword evidence="4" id="KW-0472">Membrane</keyword>
<feature type="transmembrane region" description="Helical" evidence="4">
    <location>
        <begin position="9"/>
        <end position="29"/>
    </location>
</feature>
<gene>
    <name evidence="6" type="primary">ssuA_2</name>
    <name evidence="6" type="ORF">CLHUN_20250</name>
</gene>
<sequence length="365" mass="39459">MSINSKKKFITIGAVALVILVAIGIGAYIGKTKVGSPAELVSKQAGAGEASTQTGAGKSATDEQNLIPVKTYTRKNCTSTPVLVADAKGFFKEQGLKLVFTGELKSTEILPSVLNGNNDFAETHPNALATYIAGGATIKAVGRAIIEPGPEIDPKFRHMRWFVKADSGIKSWKDLVDYKKGQKLNHNGLAPNCTTFVASTIFDKYGIGRDRLNFINFDTDQAALQALEQGNIDIACVHPPFYKLAEDSGLTLIGDSSDAGLGEAAGLYLYYFTDDFIEKNPDIVLKFAKAMQEAQVWANNNTDEAAKITADFIGSNGNASHWYASSTVMDEEQIKPWVNDLVVNGKLKDGQVKISDLLTHKFEVK</sequence>
<comment type="subcellular location">
    <subcellularLocation>
        <location evidence="1">Periplasm</location>
    </subcellularLocation>
</comment>
<evidence type="ECO:0000256" key="2">
    <source>
        <dbReference type="ARBA" id="ARBA00010742"/>
    </source>
</evidence>
<name>A0A1V4SJG1_RUMHU</name>
<dbReference type="STRING" id="48256.CLHUN_20250"/>
<dbReference type="PANTHER" id="PTHR30024">
    <property type="entry name" value="ALIPHATIC SULFONATES-BINDING PROTEIN-RELATED"/>
    <property type="match status" value="1"/>
</dbReference>
<dbReference type="AlphaFoldDB" id="A0A1V4SJG1"/>
<dbReference type="OrthoDB" id="286202at2"/>
<evidence type="ECO:0000313" key="6">
    <source>
        <dbReference type="EMBL" id="OPX44000.1"/>
    </source>
</evidence>
<evidence type="ECO:0000256" key="1">
    <source>
        <dbReference type="ARBA" id="ARBA00004418"/>
    </source>
</evidence>
<keyword evidence="4" id="KW-1133">Transmembrane helix</keyword>
<evidence type="ECO:0000256" key="4">
    <source>
        <dbReference type="SAM" id="Phobius"/>
    </source>
</evidence>
<dbReference type="SUPFAM" id="SSF53850">
    <property type="entry name" value="Periplasmic binding protein-like II"/>
    <property type="match status" value="1"/>
</dbReference>
<keyword evidence="4" id="KW-0812">Transmembrane</keyword>
<evidence type="ECO:0000256" key="3">
    <source>
        <dbReference type="ARBA" id="ARBA00022729"/>
    </source>
</evidence>
<dbReference type="GO" id="GO:0042597">
    <property type="term" value="C:periplasmic space"/>
    <property type="evidence" value="ECO:0007669"/>
    <property type="project" value="UniProtKB-SubCell"/>
</dbReference>
<keyword evidence="3" id="KW-0732">Signal</keyword>
<reference evidence="6 7" key="1">
    <citation type="submission" date="2017-03" db="EMBL/GenBank/DDBJ databases">
        <title>Genome sequence of Clostridium hungatei DSM 14427.</title>
        <authorList>
            <person name="Poehlein A."/>
            <person name="Daniel R."/>
        </authorList>
    </citation>
    <scope>NUCLEOTIDE SEQUENCE [LARGE SCALE GENOMIC DNA]</scope>
    <source>
        <strain evidence="6 7">DSM 14427</strain>
    </source>
</reference>
<feature type="domain" description="SsuA/THI5-like" evidence="5">
    <location>
        <begin position="78"/>
        <end position="305"/>
    </location>
</feature>
<keyword evidence="7" id="KW-1185">Reference proteome</keyword>
<proteinExistence type="inferred from homology"/>
<organism evidence="6 7">
    <name type="scientific">Ruminiclostridium hungatei</name>
    <name type="common">Clostridium hungatei</name>
    <dbReference type="NCBI Taxonomy" id="48256"/>
    <lineage>
        <taxon>Bacteria</taxon>
        <taxon>Bacillati</taxon>
        <taxon>Bacillota</taxon>
        <taxon>Clostridia</taxon>
        <taxon>Eubacteriales</taxon>
        <taxon>Oscillospiraceae</taxon>
        <taxon>Ruminiclostridium</taxon>
    </lineage>
</organism>
<dbReference type="EMBL" id="MZGX01000012">
    <property type="protein sequence ID" value="OPX44000.1"/>
    <property type="molecule type" value="Genomic_DNA"/>
</dbReference>
<accession>A0A1V4SJG1</accession>
<dbReference type="Pfam" id="PF09084">
    <property type="entry name" value="NMT1"/>
    <property type="match status" value="1"/>
</dbReference>
<dbReference type="Gene3D" id="3.40.190.10">
    <property type="entry name" value="Periplasmic binding protein-like II"/>
    <property type="match status" value="2"/>
</dbReference>
<protein>
    <submittedName>
        <fullName evidence="6">Putative aliphatic sulfonates-binding protein</fullName>
    </submittedName>
</protein>
<dbReference type="Proteomes" id="UP000191554">
    <property type="component" value="Unassembled WGS sequence"/>
</dbReference>